<reference evidence="2" key="1">
    <citation type="submission" date="2020-05" db="EMBL/GenBank/DDBJ databases">
        <title>Mycena genomes resolve the evolution of fungal bioluminescence.</title>
        <authorList>
            <person name="Tsai I.J."/>
        </authorList>
    </citation>
    <scope>NUCLEOTIDE SEQUENCE</scope>
    <source>
        <strain evidence="2">110903Hualien_Pintung</strain>
    </source>
</reference>
<dbReference type="OrthoDB" id="3033390at2759"/>
<dbReference type="PROSITE" id="PS50181">
    <property type="entry name" value="FBOX"/>
    <property type="match status" value="1"/>
</dbReference>
<dbReference type="InterPro" id="IPR001810">
    <property type="entry name" value="F-box_dom"/>
</dbReference>
<dbReference type="AlphaFoldDB" id="A0A8H6VP27"/>
<gene>
    <name evidence="2" type="ORF">HMN09_01396100</name>
</gene>
<dbReference type="InterPro" id="IPR036047">
    <property type="entry name" value="F-box-like_dom_sf"/>
</dbReference>
<feature type="domain" description="F-box" evidence="1">
    <location>
        <begin position="1"/>
        <end position="46"/>
    </location>
</feature>
<evidence type="ECO:0000313" key="3">
    <source>
        <dbReference type="Proteomes" id="UP000613580"/>
    </source>
</evidence>
<keyword evidence="3" id="KW-1185">Reference proteome</keyword>
<dbReference type="SUPFAM" id="SSF81383">
    <property type="entry name" value="F-box domain"/>
    <property type="match status" value="1"/>
</dbReference>
<dbReference type="Proteomes" id="UP000613580">
    <property type="component" value="Unassembled WGS sequence"/>
</dbReference>
<name>A0A8H6VP27_MYCCL</name>
<protein>
    <submittedName>
        <fullName evidence="2">F-box domain-containing protein</fullName>
    </submittedName>
</protein>
<comment type="caution">
    <text evidence="2">The sequence shown here is derived from an EMBL/GenBank/DDBJ whole genome shotgun (WGS) entry which is preliminary data.</text>
</comment>
<accession>A0A8H6VP27</accession>
<sequence length="444" mass="48283">MPLTQLPTDLVLAIIQHLELADAARLLSTCRALQPLAQLKNIYLQTLRNHPGPTPCPPGTPLTDLSLAALRQYAIRAYTLARNWSSARPTPHSMHSIPFLEPGQSLEHIQLNVIPGTPLLVVCDRRTLSCRETQTGRVLARLRLVPEDDVGRGYRMGRTPGLNLRGRSLFALAEVLPASQEHIGQCARVVELTYDEDYGAVQLKLTHDLRTGVLPQELLPASVPDAALSETHVCLAYHRRGTRLPVLIHWRLDDAEGRATVVPLQERMGAAPSVIVQDGAFYVAGIDSDKVIRVSETGKVDYIAPKPSDSPSTKSGRASNPATFLLGDGTEGAMRISLTPTQDLVFSALPTHPGVGSTPTYTSPLAYTAPKAHPGTRITRLWPGVSGRAAVILACAPRQTGLMGALGWRVELVRYHPWPARIKARALPLRTHFVPRCGAFPTAE</sequence>
<organism evidence="2 3">
    <name type="scientific">Mycena chlorophos</name>
    <name type="common">Agaric fungus</name>
    <name type="synonym">Agaricus chlorophos</name>
    <dbReference type="NCBI Taxonomy" id="658473"/>
    <lineage>
        <taxon>Eukaryota</taxon>
        <taxon>Fungi</taxon>
        <taxon>Dikarya</taxon>
        <taxon>Basidiomycota</taxon>
        <taxon>Agaricomycotina</taxon>
        <taxon>Agaricomycetes</taxon>
        <taxon>Agaricomycetidae</taxon>
        <taxon>Agaricales</taxon>
        <taxon>Marasmiineae</taxon>
        <taxon>Mycenaceae</taxon>
        <taxon>Mycena</taxon>
    </lineage>
</organism>
<proteinExistence type="predicted"/>
<evidence type="ECO:0000259" key="1">
    <source>
        <dbReference type="PROSITE" id="PS50181"/>
    </source>
</evidence>
<evidence type="ECO:0000313" key="2">
    <source>
        <dbReference type="EMBL" id="KAF7288434.1"/>
    </source>
</evidence>
<dbReference type="EMBL" id="JACAZE010000035">
    <property type="protein sequence ID" value="KAF7288434.1"/>
    <property type="molecule type" value="Genomic_DNA"/>
</dbReference>